<keyword evidence="2" id="KW-1185">Reference proteome</keyword>
<dbReference type="EMBL" id="CP013107">
    <property type="protein sequence ID" value="APG89661.1"/>
    <property type="molecule type" value="Genomic_DNA"/>
</dbReference>
<evidence type="ECO:0000313" key="1">
    <source>
        <dbReference type="EMBL" id="APG89661.1"/>
    </source>
</evidence>
<dbReference type="KEGG" id="same:SAMCFNEI73_Ch0329"/>
<accession>A0A1L3LHU3</accession>
<dbReference type="AlphaFoldDB" id="A0A1L3LHU3"/>
<gene>
    <name evidence="1" type="ORF">SAMCFNEI73_Ch0329</name>
</gene>
<organism evidence="1 2">
    <name type="scientific">Sinorhizobium americanum</name>
    <dbReference type="NCBI Taxonomy" id="194963"/>
    <lineage>
        <taxon>Bacteria</taxon>
        <taxon>Pseudomonadati</taxon>
        <taxon>Pseudomonadota</taxon>
        <taxon>Alphaproteobacteria</taxon>
        <taxon>Hyphomicrobiales</taxon>
        <taxon>Rhizobiaceae</taxon>
        <taxon>Sinorhizobium/Ensifer group</taxon>
        <taxon>Sinorhizobium</taxon>
    </lineage>
</organism>
<dbReference type="Proteomes" id="UP000182306">
    <property type="component" value="Chromosome"/>
</dbReference>
<protein>
    <submittedName>
        <fullName evidence="1">Uncharacterized protein</fullName>
    </submittedName>
</protein>
<name>A0A1L3LHU3_9HYPH</name>
<evidence type="ECO:0000313" key="2">
    <source>
        <dbReference type="Proteomes" id="UP000182306"/>
    </source>
</evidence>
<sequence length="69" mass="8018">MFPWLCARYRDSAAARKRLLIMCSHLRRKQVGPRLKATLYQQAATVPPMKNPPAAAWRFNPLELRRLSP</sequence>
<dbReference type="STRING" id="194963.SAMCFNEI73_Ch0329"/>
<proteinExistence type="predicted"/>
<reference evidence="1 2" key="1">
    <citation type="submission" date="2015-10" db="EMBL/GenBank/DDBJ databases">
        <title>Genomic differences between typical nodule nitrogen-fixing rhizobial strains and those coming from bean seeds.</title>
        <authorList>
            <person name="Peralta H."/>
            <person name="Aguilar-Vera A."/>
            <person name="Diaz R."/>
            <person name="Mora Y."/>
            <person name="Martinez-Batallar G."/>
            <person name="Salazar E."/>
            <person name="Vargas-Lagunas C."/>
            <person name="Encarnacion S."/>
            <person name="Girard L."/>
            <person name="Mora J."/>
        </authorList>
    </citation>
    <scope>NUCLEOTIDE SEQUENCE [LARGE SCALE GENOMIC DNA]</scope>
    <source>
        <strain evidence="1 2">CFNEI 73</strain>
    </source>
</reference>